<evidence type="ECO:0000313" key="2">
    <source>
        <dbReference type="Proteomes" id="UP000236630"/>
    </source>
</evidence>
<name>A0A2H5QMK6_CITUN</name>
<evidence type="ECO:0000313" key="1">
    <source>
        <dbReference type="EMBL" id="GAY65842.1"/>
    </source>
</evidence>
<reference evidence="1 2" key="1">
    <citation type="journal article" date="2017" name="Front. Genet.">
        <title>Draft sequencing of the heterozygous diploid genome of Satsuma (Citrus unshiu Marc.) using a hybrid assembly approach.</title>
        <authorList>
            <person name="Shimizu T."/>
            <person name="Tanizawa Y."/>
            <person name="Mochizuki T."/>
            <person name="Nagasaki H."/>
            <person name="Yoshioka T."/>
            <person name="Toyoda A."/>
            <person name="Fujiyama A."/>
            <person name="Kaminuma E."/>
            <person name="Nakamura Y."/>
        </authorList>
    </citation>
    <scope>NUCLEOTIDE SEQUENCE [LARGE SCALE GENOMIC DNA]</scope>
    <source>
        <strain evidence="2">cv. Miyagawa wase</strain>
    </source>
</reference>
<dbReference type="Proteomes" id="UP000236630">
    <property type="component" value="Unassembled WGS sequence"/>
</dbReference>
<dbReference type="EMBL" id="BDQV01000522">
    <property type="protein sequence ID" value="GAY65842.1"/>
    <property type="molecule type" value="Genomic_DNA"/>
</dbReference>
<comment type="caution">
    <text evidence="1">The sequence shown here is derived from an EMBL/GenBank/DDBJ whole genome shotgun (WGS) entry which is preliminary data.</text>
</comment>
<accession>A0A2H5QMK6</accession>
<gene>
    <name evidence="1" type="ORF">CUMW_244170</name>
</gene>
<proteinExistence type="predicted"/>
<keyword evidence="2" id="KW-1185">Reference proteome</keyword>
<sequence length="112" mass="12654">MSKLIIIKIEKRIERELLSGTVNPLNHLDRAIGHTHSRTHAGQVLNGHADTAILVHPGRVLYRHADAAVFVVVVMIIRRRVIIQTSSLWAMRVESCGHSHPSIQQLHILPHY</sequence>
<dbReference type="AlphaFoldDB" id="A0A2H5QMK6"/>
<protein>
    <submittedName>
        <fullName evidence="1">Uncharacterized protein</fullName>
    </submittedName>
</protein>
<organism evidence="1 2">
    <name type="scientific">Citrus unshiu</name>
    <name type="common">Satsuma mandarin</name>
    <name type="synonym">Citrus nobilis var. unshiu</name>
    <dbReference type="NCBI Taxonomy" id="55188"/>
    <lineage>
        <taxon>Eukaryota</taxon>
        <taxon>Viridiplantae</taxon>
        <taxon>Streptophyta</taxon>
        <taxon>Embryophyta</taxon>
        <taxon>Tracheophyta</taxon>
        <taxon>Spermatophyta</taxon>
        <taxon>Magnoliopsida</taxon>
        <taxon>eudicotyledons</taxon>
        <taxon>Gunneridae</taxon>
        <taxon>Pentapetalae</taxon>
        <taxon>rosids</taxon>
        <taxon>malvids</taxon>
        <taxon>Sapindales</taxon>
        <taxon>Rutaceae</taxon>
        <taxon>Aurantioideae</taxon>
        <taxon>Citrus</taxon>
    </lineage>
</organism>